<dbReference type="EMBL" id="AAWS01000072">
    <property type="protein sequence ID" value="EAY24345.1"/>
    <property type="molecule type" value="Genomic_DNA"/>
</dbReference>
<name>A1ZZ23_MICM2</name>
<gene>
    <name evidence="1" type="ORF">M23134_02710</name>
</gene>
<keyword evidence="2" id="KW-1185">Reference proteome</keyword>
<comment type="caution">
    <text evidence="1">The sequence shown here is derived from an EMBL/GenBank/DDBJ whole genome shotgun (WGS) entry which is preliminary data.</text>
</comment>
<accession>A1ZZ23</accession>
<protein>
    <submittedName>
        <fullName evidence="1">Uncharacterized protein</fullName>
    </submittedName>
</protein>
<proteinExistence type="predicted"/>
<sequence length="43" mass="4532">MAGFSGVEEVFVSVPGGAFALSPIKNPQESVQEGNIIQDNRIV</sequence>
<organism evidence="1 2">
    <name type="scientific">Microscilla marina ATCC 23134</name>
    <dbReference type="NCBI Taxonomy" id="313606"/>
    <lineage>
        <taxon>Bacteria</taxon>
        <taxon>Pseudomonadati</taxon>
        <taxon>Bacteroidota</taxon>
        <taxon>Cytophagia</taxon>
        <taxon>Cytophagales</taxon>
        <taxon>Microscillaceae</taxon>
        <taxon>Microscilla</taxon>
    </lineage>
</organism>
<dbReference type="AlphaFoldDB" id="A1ZZ23"/>
<reference evidence="1 2" key="1">
    <citation type="submission" date="2007-01" db="EMBL/GenBank/DDBJ databases">
        <authorList>
            <person name="Haygood M."/>
            <person name="Podell S."/>
            <person name="Anderson C."/>
            <person name="Hopkinson B."/>
            <person name="Roe K."/>
            <person name="Barbeau K."/>
            <person name="Gaasterland T."/>
            <person name="Ferriera S."/>
            <person name="Johnson J."/>
            <person name="Kravitz S."/>
            <person name="Beeson K."/>
            <person name="Sutton G."/>
            <person name="Rogers Y.-H."/>
            <person name="Friedman R."/>
            <person name="Frazier M."/>
            <person name="Venter J.C."/>
        </authorList>
    </citation>
    <scope>NUCLEOTIDE SEQUENCE [LARGE SCALE GENOMIC DNA]</scope>
    <source>
        <strain evidence="1 2">ATCC 23134</strain>
    </source>
</reference>
<evidence type="ECO:0000313" key="1">
    <source>
        <dbReference type="EMBL" id="EAY24345.1"/>
    </source>
</evidence>
<evidence type="ECO:0000313" key="2">
    <source>
        <dbReference type="Proteomes" id="UP000004095"/>
    </source>
</evidence>
<dbReference type="Proteomes" id="UP000004095">
    <property type="component" value="Unassembled WGS sequence"/>
</dbReference>